<gene>
    <name evidence="2" type="ORF">QTG54_016190</name>
</gene>
<sequence>MKTDEVEKDDDDEVKKRLSHTDSGGEDDRKASAGISSTAVKTVEKANGYATDGDQEKPEFIHDGCLLIPTMDCTNDSFFEYLPQIPVRDLLCWALRTENKIRLAKINRLAITDENENDYSYSRTLKSNCLIDIYPVDDEDDKIGGLESDFTAMRHEEYKFARKSHPQLSFMDQMDEDFNGLTPIEIEKKKSSKKRQLSSSDTYGYGSGSDSDRGDDGDEVKVFAGRRVVPPTMLHFVIIIEAFMGYSLGAGAGTSCYNLPDASLPRSAVMGGAVVAALAAYQDKTVVEAFEKSNVFTQEGKLQEERIYWGAKIELIKELHSHFIYKKSHTWSRDSPCSLYAKGDVDIFLQSSPLTQSLLNVFWENGIDQQQIDTIGSYIGNSGLCETDLERYVTKVMGENGDGDGVIAAPDETQFAYAVSKTAVSFILGKEDMYDGGSFDKTVWPRSSQMIMLDGSRQADLVGGMLDFDMSVVACSYDGISVRVAPRAAISLMTSSNFVTPFCFEEHRNKKRVIKYARRGFKPFLIDPQDSRPRQNVACDAKIKRKQFLPKYVAWYNKSDRHNANAEIMRIQNERMQNAERMLCCHVFGPADRFSRKDDDYRPLSSDVRNLRGLRVTGMIYTMKMFETIPGDAISFFKERFGWSADDLAAVNEVDPYLRVACTKCKNEYNLIRVVMAKYPDLMKEYDLEDDNLRGDFAYMHTCGGGQNIRYSPSFYGGGVFNSTFVRNSARPTIQILSMLHSQSIFEVCAYVMKHGSPYEYKKRFVYGSDLMATLQKASRTPLQKAARSPIGLNPERIVDKCELCHCWLLGNRYGVKDCQRCMQWQ</sequence>
<dbReference type="AlphaFoldDB" id="A0AAD8XSS7"/>
<feature type="region of interest" description="Disordered" evidence="1">
    <location>
        <begin position="189"/>
        <end position="217"/>
    </location>
</feature>
<feature type="compositionally biased region" description="Acidic residues" evidence="1">
    <location>
        <begin position="1"/>
        <end position="12"/>
    </location>
</feature>
<evidence type="ECO:0000313" key="3">
    <source>
        <dbReference type="Proteomes" id="UP001224775"/>
    </source>
</evidence>
<name>A0AAD8XSS7_9STRA</name>
<dbReference type="EMBL" id="JATAAI010000054">
    <property type="protein sequence ID" value="KAK1733052.1"/>
    <property type="molecule type" value="Genomic_DNA"/>
</dbReference>
<organism evidence="2 3">
    <name type="scientific">Skeletonema marinoi</name>
    <dbReference type="NCBI Taxonomy" id="267567"/>
    <lineage>
        <taxon>Eukaryota</taxon>
        <taxon>Sar</taxon>
        <taxon>Stramenopiles</taxon>
        <taxon>Ochrophyta</taxon>
        <taxon>Bacillariophyta</taxon>
        <taxon>Coscinodiscophyceae</taxon>
        <taxon>Thalassiosirophycidae</taxon>
        <taxon>Thalassiosirales</taxon>
        <taxon>Skeletonemataceae</taxon>
        <taxon>Skeletonema</taxon>
        <taxon>Skeletonema marinoi-dohrnii complex</taxon>
    </lineage>
</organism>
<dbReference type="Proteomes" id="UP001224775">
    <property type="component" value="Unassembled WGS sequence"/>
</dbReference>
<protein>
    <submittedName>
        <fullName evidence="2">Uncharacterized protein</fullName>
    </submittedName>
</protein>
<accession>A0AAD8XSS7</accession>
<proteinExistence type="predicted"/>
<evidence type="ECO:0000256" key="1">
    <source>
        <dbReference type="SAM" id="MobiDB-lite"/>
    </source>
</evidence>
<feature type="region of interest" description="Disordered" evidence="1">
    <location>
        <begin position="1"/>
        <end position="37"/>
    </location>
</feature>
<keyword evidence="3" id="KW-1185">Reference proteome</keyword>
<reference evidence="2" key="1">
    <citation type="submission" date="2023-06" db="EMBL/GenBank/DDBJ databases">
        <title>Survivors Of The Sea: Transcriptome response of Skeletonema marinoi to long-term dormancy.</title>
        <authorList>
            <person name="Pinder M.I.M."/>
            <person name="Kourtchenko O."/>
            <person name="Robertson E.K."/>
            <person name="Larsson T."/>
            <person name="Maumus F."/>
            <person name="Osuna-Cruz C.M."/>
            <person name="Vancaester E."/>
            <person name="Stenow R."/>
            <person name="Vandepoele K."/>
            <person name="Ploug H."/>
            <person name="Bruchert V."/>
            <person name="Godhe A."/>
            <person name="Topel M."/>
        </authorList>
    </citation>
    <scope>NUCLEOTIDE SEQUENCE</scope>
    <source>
        <strain evidence="2">R05AC</strain>
    </source>
</reference>
<evidence type="ECO:0000313" key="2">
    <source>
        <dbReference type="EMBL" id="KAK1733052.1"/>
    </source>
</evidence>
<comment type="caution">
    <text evidence="2">The sequence shown here is derived from an EMBL/GenBank/DDBJ whole genome shotgun (WGS) entry which is preliminary data.</text>
</comment>